<protein>
    <submittedName>
        <fullName evidence="2">Uncharacterized protein</fullName>
    </submittedName>
</protein>
<evidence type="ECO:0000313" key="3">
    <source>
        <dbReference type="Proteomes" id="UP000654075"/>
    </source>
</evidence>
<proteinExistence type="predicted"/>
<dbReference type="Proteomes" id="UP000654075">
    <property type="component" value="Unassembled WGS sequence"/>
</dbReference>
<dbReference type="AlphaFoldDB" id="A0A813GM23"/>
<feature type="compositionally biased region" description="Gly residues" evidence="1">
    <location>
        <begin position="10"/>
        <end position="20"/>
    </location>
</feature>
<feature type="compositionally biased region" description="Low complexity" evidence="1">
    <location>
        <begin position="61"/>
        <end position="71"/>
    </location>
</feature>
<evidence type="ECO:0000313" key="2">
    <source>
        <dbReference type="EMBL" id="CAE8626333.1"/>
    </source>
</evidence>
<accession>A0A813GM23</accession>
<comment type="caution">
    <text evidence="2">The sequence shown here is derived from an EMBL/GenBank/DDBJ whole genome shotgun (WGS) entry which is preliminary data.</text>
</comment>
<gene>
    <name evidence="2" type="ORF">PGLA1383_LOCUS43269</name>
</gene>
<organism evidence="2 3">
    <name type="scientific">Polarella glacialis</name>
    <name type="common">Dinoflagellate</name>
    <dbReference type="NCBI Taxonomy" id="89957"/>
    <lineage>
        <taxon>Eukaryota</taxon>
        <taxon>Sar</taxon>
        <taxon>Alveolata</taxon>
        <taxon>Dinophyceae</taxon>
        <taxon>Suessiales</taxon>
        <taxon>Suessiaceae</taxon>
        <taxon>Polarella</taxon>
    </lineage>
</organism>
<dbReference type="EMBL" id="CAJNNV010028957">
    <property type="protein sequence ID" value="CAE8626333.1"/>
    <property type="molecule type" value="Genomic_DNA"/>
</dbReference>
<evidence type="ECO:0000256" key="1">
    <source>
        <dbReference type="SAM" id="MobiDB-lite"/>
    </source>
</evidence>
<sequence>MCVGNFRPGPSGGPVMGAPCGGPPNGAPQRGMGDWRTGGPVRAKADLLGDAGVRRNRPATASPGRPGSRAPSPGPGQGPGMAGPPRSAPNSRPPSPQGRAPSPARE</sequence>
<keyword evidence="3" id="KW-1185">Reference proteome</keyword>
<name>A0A813GM23_POLGL</name>
<feature type="region of interest" description="Disordered" evidence="1">
    <location>
        <begin position="1"/>
        <end position="106"/>
    </location>
</feature>
<reference evidence="2" key="1">
    <citation type="submission" date="2021-02" db="EMBL/GenBank/DDBJ databases">
        <authorList>
            <person name="Dougan E. K."/>
            <person name="Rhodes N."/>
            <person name="Thang M."/>
            <person name="Chan C."/>
        </authorList>
    </citation>
    <scope>NUCLEOTIDE SEQUENCE</scope>
</reference>
<feature type="non-terminal residue" evidence="2">
    <location>
        <position position="106"/>
    </location>
</feature>